<name>A0A0F8ZLD7_9ZZZZ</name>
<feature type="domain" description="TonB C-terminal" evidence="11">
    <location>
        <begin position="137"/>
        <end position="227"/>
    </location>
</feature>
<evidence type="ECO:0000256" key="1">
    <source>
        <dbReference type="ARBA" id="ARBA00004383"/>
    </source>
</evidence>
<gene>
    <name evidence="12" type="ORF">LCGC14_2956250</name>
</gene>
<keyword evidence="4" id="KW-1003">Cell membrane</keyword>
<dbReference type="InterPro" id="IPR037682">
    <property type="entry name" value="TonB_C"/>
</dbReference>
<evidence type="ECO:0000256" key="3">
    <source>
        <dbReference type="ARBA" id="ARBA00022448"/>
    </source>
</evidence>
<dbReference type="InterPro" id="IPR051045">
    <property type="entry name" value="TonB-dependent_transducer"/>
</dbReference>
<keyword evidence="3" id="KW-0813">Transport</keyword>
<dbReference type="GO" id="GO:0031992">
    <property type="term" value="F:energy transducer activity"/>
    <property type="evidence" value="ECO:0007669"/>
    <property type="project" value="InterPro"/>
</dbReference>
<dbReference type="PROSITE" id="PS52015">
    <property type="entry name" value="TONB_CTD"/>
    <property type="match status" value="1"/>
</dbReference>
<dbReference type="GO" id="GO:0055085">
    <property type="term" value="P:transmembrane transport"/>
    <property type="evidence" value="ECO:0007669"/>
    <property type="project" value="InterPro"/>
</dbReference>
<dbReference type="GO" id="GO:0015031">
    <property type="term" value="P:protein transport"/>
    <property type="evidence" value="ECO:0007669"/>
    <property type="project" value="UniProtKB-KW"/>
</dbReference>
<comment type="similarity">
    <text evidence="2">Belongs to the TonB family.</text>
</comment>
<dbReference type="EMBL" id="LAZR01059717">
    <property type="protein sequence ID" value="KKK67219.1"/>
    <property type="molecule type" value="Genomic_DNA"/>
</dbReference>
<organism evidence="12">
    <name type="scientific">marine sediment metagenome</name>
    <dbReference type="NCBI Taxonomy" id="412755"/>
    <lineage>
        <taxon>unclassified sequences</taxon>
        <taxon>metagenomes</taxon>
        <taxon>ecological metagenomes</taxon>
    </lineage>
</organism>
<evidence type="ECO:0000313" key="12">
    <source>
        <dbReference type="EMBL" id="KKK67219.1"/>
    </source>
</evidence>
<comment type="subcellular location">
    <subcellularLocation>
        <location evidence="1">Cell inner membrane</location>
        <topology evidence="1">Single-pass membrane protein</topology>
        <orientation evidence="1">Periplasmic side</orientation>
    </subcellularLocation>
</comment>
<dbReference type="AlphaFoldDB" id="A0A0F8ZLD7"/>
<dbReference type="GO" id="GO:0015891">
    <property type="term" value="P:siderophore transport"/>
    <property type="evidence" value="ECO:0007669"/>
    <property type="project" value="InterPro"/>
</dbReference>
<dbReference type="PANTHER" id="PTHR33446">
    <property type="entry name" value="PROTEIN TONB-RELATED"/>
    <property type="match status" value="1"/>
</dbReference>
<accession>A0A0F8ZLD7</accession>
<protein>
    <recommendedName>
        <fullName evidence="11">TonB C-terminal domain-containing protein</fullName>
    </recommendedName>
</protein>
<keyword evidence="7" id="KW-0653">Protein transport</keyword>
<sequence>MELKKSDKANLESKRGVFLQIGLVIVLGIILAAFEWSSKPNMENTLGVLADMDLEEEIIPITRQEEVKPPPPPPPPKVTEVLNIVEDDVEIEDELIIEDAEADQDMEIEILEFEEEEEVAEEEVFFIVEDMPSFQGKGQEGFRSWIAKNLRYPEIAAENGISGKVYVQFAVNSKGQVVDAVVVRGVDPALDKEATRVVMGSPKWSPGKQRGKAVKVQFTFPINFVLQ</sequence>
<evidence type="ECO:0000256" key="9">
    <source>
        <dbReference type="ARBA" id="ARBA00023136"/>
    </source>
</evidence>
<evidence type="ECO:0000256" key="2">
    <source>
        <dbReference type="ARBA" id="ARBA00006555"/>
    </source>
</evidence>
<dbReference type="PANTHER" id="PTHR33446:SF2">
    <property type="entry name" value="PROTEIN TONB"/>
    <property type="match status" value="1"/>
</dbReference>
<evidence type="ECO:0000256" key="7">
    <source>
        <dbReference type="ARBA" id="ARBA00022927"/>
    </source>
</evidence>
<keyword evidence="5" id="KW-0997">Cell inner membrane</keyword>
<evidence type="ECO:0000256" key="8">
    <source>
        <dbReference type="ARBA" id="ARBA00022989"/>
    </source>
</evidence>
<evidence type="ECO:0000259" key="11">
    <source>
        <dbReference type="PROSITE" id="PS52015"/>
    </source>
</evidence>
<comment type="caution">
    <text evidence="12">The sequence shown here is derived from an EMBL/GenBank/DDBJ whole genome shotgun (WGS) entry which is preliminary data.</text>
</comment>
<reference evidence="12" key="1">
    <citation type="journal article" date="2015" name="Nature">
        <title>Complex archaea that bridge the gap between prokaryotes and eukaryotes.</title>
        <authorList>
            <person name="Spang A."/>
            <person name="Saw J.H."/>
            <person name="Jorgensen S.L."/>
            <person name="Zaremba-Niedzwiedzka K."/>
            <person name="Martijn J."/>
            <person name="Lind A.E."/>
            <person name="van Eijk R."/>
            <person name="Schleper C."/>
            <person name="Guy L."/>
            <person name="Ettema T.J."/>
        </authorList>
    </citation>
    <scope>NUCLEOTIDE SEQUENCE</scope>
</reference>
<keyword evidence="8 10" id="KW-1133">Transmembrane helix</keyword>
<evidence type="ECO:0000256" key="4">
    <source>
        <dbReference type="ARBA" id="ARBA00022475"/>
    </source>
</evidence>
<evidence type="ECO:0000256" key="10">
    <source>
        <dbReference type="SAM" id="Phobius"/>
    </source>
</evidence>
<dbReference type="GO" id="GO:0098797">
    <property type="term" value="C:plasma membrane protein complex"/>
    <property type="evidence" value="ECO:0007669"/>
    <property type="project" value="TreeGrafter"/>
</dbReference>
<dbReference type="NCBIfam" id="TIGR01352">
    <property type="entry name" value="tonB_Cterm"/>
    <property type="match status" value="1"/>
</dbReference>
<feature type="transmembrane region" description="Helical" evidence="10">
    <location>
        <begin position="16"/>
        <end position="36"/>
    </location>
</feature>
<keyword evidence="9 10" id="KW-0472">Membrane</keyword>
<dbReference type="SUPFAM" id="SSF74653">
    <property type="entry name" value="TolA/TonB C-terminal domain"/>
    <property type="match status" value="1"/>
</dbReference>
<dbReference type="GO" id="GO:0030288">
    <property type="term" value="C:outer membrane-bounded periplasmic space"/>
    <property type="evidence" value="ECO:0007669"/>
    <property type="project" value="InterPro"/>
</dbReference>
<proteinExistence type="inferred from homology"/>
<dbReference type="InterPro" id="IPR003538">
    <property type="entry name" value="TonB"/>
</dbReference>
<evidence type="ECO:0000256" key="5">
    <source>
        <dbReference type="ARBA" id="ARBA00022519"/>
    </source>
</evidence>
<dbReference type="Pfam" id="PF03544">
    <property type="entry name" value="TonB_C"/>
    <property type="match status" value="1"/>
</dbReference>
<keyword evidence="6 10" id="KW-0812">Transmembrane</keyword>
<dbReference type="Gene3D" id="3.30.1150.10">
    <property type="match status" value="1"/>
</dbReference>
<evidence type="ECO:0000256" key="6">
    <source>
        <dbReference type="ARBA" id="ARBA00022692"/>
    </source>
</evidence>
<dbReference type="PRINTS" id="PR01374">
    <property type="entry name" value="TONBPROTEIN"/>
</dbReference>
<dbReference type="InterPro" id="IPR006260">
    <property type="entry name" value="TonB/TolA_C"/>
</dbReference>